<reference evidence="2" key="1">
    <citation type="submission" date="2020-10" db="EMBL/GenBank/DDBJ databases">
        <title>ChiBAC.</title>
        <authorList>
            <person name="Zenner C."/>
            <person name="Hitch T.C.A."/>
            <person name="Clavel T."/>
        </authorList>
    </citation>
    <scope>NUCLEOTIDE SEQUENCE</scope>
    <source>
        <strain evidence="2">DSM 107454</strain>
    </source>
</reference>
<dbReference type="Pfam" id="PF05168">
    <property type="entry name" value="HEPN"/>
    <property type="match status" value="1"/>
</dbReference>
<name>A0A9D5M289_9FIRM</name>
<keyword evidence="3" id="KW-1185">Reference proteome</keyword>
<dbReference type="RefSeq" id="WP_226392682.1">
    <property type="nucleotide sequence ID" value="NZ_JADCKB010000011.1"/>
</dbReference>
<evidence type="ECO:0000259" key="1">
    <source>
        <dbReference type="Pfam" id="PF05168"/>
    </source>
</evidence>
<accession>A0A9D5M289</accession>
<dbReference type="Proteomes" id="UP000806542">
    <property type="component" value="Unassembled WGS sequence"/>
</dbReference>
<dbReference type="EMBL" id="JADCKB010000011">
    <property type="protein sequence ID" value="MBE5040133.1"/>
    <property type="molecule type" value="Genomic_DNA"/>
</dbReference>
<organism evidence="2 3">
    <name type="scientific">Ructibacterium gallinarum</name>
    <dbReference type="NCBI Taxonomy" id="2779355"/>
    <lineage>
        <taxon>Bacteria</taxon>
        <taxon>Bacillati</taxon>
        <taxon>Bacillota</taxon>
        <taxon>Clostridia</taxon>
        <taxon>Eubacteriales</taxon>
        <taxon>Oscillospiraceae</taxon>
        <taxon>Ructibacterium</taxon>
    </lineage>
</organism>
<evidence type="ECO:0000313" key="3">
    <source>
        <dbReference type="Proteomes" id="UP000806542"/>
    </source>
</evidence>
<comment type="caution">
    <text evidence="2">The sequence shown here is derived from an EMBL/GenBank/DDBJ whole genome shotgun (WGS) entry which is preliminary data.</text>
</comment>
<evidence type="ECO:0000313" key="2">
    <source>
        <dbReference type="EMBL" id="MBE5040133.1"/>
    </source>
</evidence>
<gene>
    <name evidence="2" type="ORF">INF28_06625</name>
</gene>
<protein>
    <submittedName>
        <fullName evidence="2">HEPN domain-containing protein</fullName>
    </submittedName>
</protein>
<dbReference type="Gene3D" id="1.20.120.330">
    <property type="entry name" value="Nucleotidyltransferases domain 2"/>
    <property type="match status" value="1"/>
</dbReference>
<dbReference type="InterPro" id="IPR007842">
    <property type="entry name" value="HEPN_dom"/>
</dbReference>
<sequence>MNTIAPKDKQFFDNHRKRLPFYRNVAMMGCSSMEAKKDSSRYWLEQAEQHLKSAKIFDCKGDANRFYDCVFHCMRSILALEELNFNKHSGLLTYFRKEYIKTGKFRCCPV</sequence>
<feature type="domain" description="HEPN" evidence="1">
    <location>
        <begin position="41"/>
        <end position="102"/>
    </location>
</feature>
<proteinExistence type="predicted"/>
<dbReference type="AlphaFoldDB" id="A0A9D5M289"/>